<gene>
    <name evidence="2" type="ORF">VNO78_12187</name>
</gene>
<proteinExistence type="predicted"/>
<name>A0AAN9SNM9_PSOTE</name>
<dbReference type="AlphaFoldDB" id="A0AAN9SNM9"/>
<keyword evidence="1" id="KW-0472">Membrane</keyword>
<evidence type="ECO:0000313" key="3">
    <source>
        <dbReference type="Proteomes" id="UP001386955"/>
    </source>
</evidence>
<dbReference type="PANTHER" id="PTHR33133">
    <property type="entry name" value="OS08G0107100 PROTEIN-RELATED"/>
    <property type="match status" value="1"/>
</dbReference>
<comment type="caution">
    <text evidence="2">The sequence shown here is derived from an EMBL/GenBank/DDBJ whole genome shotgun (WGS) entry which is preliminary data.</text>
</comment>
<feature type="transmembrane region" description="Helical" evidence="1">
    <location>
        <begin position="122"/>
        <end position="150"/>
    </location>
</feature>
<feature type="transmembrane region" description="Helical" evidence="1">
    <location>
        <begin position="211"/>
        <end position="233"/>
    </location>
</feature>
<dbReference type="Proteomes" id="UP001386955">
    <property type="component" value="Unassembled WGS sequence"/>
</dbReference>
<feature type="transmembrane region" description="Helical" evidence="1">
    <location>
        <begin position="253"/>
        <end position="279"/>
    </location>
</feature>
<keyword evidence="1" id="KW-0812">Transmembrane</keyword>
<feature type="transmembrane region" description="Helical" evidence="1">
    <location>
        <begin position="75"/>
        <end position="101"/>
    </location>
</feature>
<dbReference type="PANTHER" id="PTHR33133:SF7">
    <property type="entry name" value="F26K24.10 PROTEIN-RELATED"/>
    <property type="match status" value="1"/>
</dbReference>
<feature type="transmembrane region" description="Helical" evidence="1">
    <location>
        <begin position="21"/>
        <end position="45"/>
    </location>
</feature>
<dbReference type="EMBL" id="JAYMYS010000003">
    <property type="protein sequence ID" value="KAK7400878.1"/>
    <property type="molecule type" value="Genomic_DNA"/>
</dbReference>
<accession>A0AAN9SNM9</accession>
<evidence type="ECO:0000256" key="1">
    <source>
        <dbReference type="SAM" id="Phobius"/>
    </source>
</evidence>
<protein>
    <recommendedName>
        <fullName evidence="4">Transmembrane protein</fullName>
    </recommendedName>
</protein>
<organism evidence="2 3">
    <name type="scientific">Psophocarpus tetragonolobus</name>
    <name type="common">Winged bean</name>
    <name type="synonym">Dolichos tetragonolobus</name>
    <dbReference type="NCBI Taxonomy" id="3891"/>
    <lineage>
        <taxon>Eukaryota</taxon>
        <taxon>Viridiplantae</taxon>
        <taxon>Streptophyta</taxon>
        <taxon>Embryophyta</taxon>
        <taxon>Tracheophyta</taxon>
        <taxon>Spermatophyta</taxon>
        <taxon>Magnoliopsida</taxon>
        <taxon>eudicotyledons</taxon>
        <taxon>Gunneridae</taxon>
        <taxon>Pentapetalae</taxon>
        <taxon>rosids</taxon>
        <taxon>fabids</taxon>
        <taxon>Fabales</taxon>
        <taxon>Fabaceae</taxon>
        <taxon>Papilionoideae</taxon>
        <taxon>50 kb inversion clade</taxon>
        <taxon>NPAAA clade</taxon>
        <taxon>indigoferoid/millettioid clade</taxon>
        <taxon>Phaseoleae</taxon>
        <taxon>Psophocarpus</taxon>
    </lineage>
</organism>
<reference evidence="2 3" key="1">
    <citation type="submission" date="2024-01" db="EMBL/GenBank/DDBJ databases">
        <title>The genomes of 5 underutilized Papilionoideae crops provide insights into root nodulation and disease resistanc.</title>
        <authorList>
            <person name="Jiang F."/>
        </authorList>
    </citation>
    <scope>NUCLEOTIDE SEQUENCE [LARGE SCALE GENOMIC DNA]</scope>
    <source>
        <strain evidence="2">DUOXIRENSHENG_FW03</strain>
        <tissue evidence="2">Leaves</tissue>
    </source>
</reference>
<keyword evidence="3" id="KW-1185">Reference proteome</keyword>
<sequence>MAPNNFSNLLSEYRKIIKPNSLHFHTLSLIFLFPITLSLLLSLTLSHLFNNFNFFTHQQPSTITNPNLSFTPHSLFFNLFHSLLALVFSTCGVISITYSTFHFFYNQQVKLSSTINSITTSFLPLFATTIVSQLIFFLISLFHLLLFLLLHVTIPHSSPYTIAFFVALPLLLVLTHLQVNWTLVPVIVVVESCWGLEPLRRSARLIKGMKGLSLSSFLFYGVFSWIMVWNVLLTSSIGTTNDIVALALFKRSFIVFQSYLLALFMLSNIGFNTILYIYCKANHGEIVEKFEKDGVSVLPFNEEKVSNVV</sequence>
<evidence type="ECO:0000313" key="2">
    <source>
        <dbReference type="EMBL" id="KAK7400878.1"/>
    </source>
</evidence>
<keyword evidence="1" id="KW-1133">Transmembrane helix</keyword>
<evidence type="ECO:0008006" key="4">
    <source>
        <dbReference type="Google" id="ProtNLM"/>
    </source>
</evidence>
<feature type="transmembrane region" description="Helical" evidence="1">
    <location>
        <begin position="162"/>
        <end position="190"/>
    </location>
</feature>